<dbReference type="PANTHER" id="PTHR12534">
    <property type="entry name" value="30S RIBOSOMAL PROTEIN S2 PROKARYOTIC AND ORGANELLAR"/>
    <property type="match status" value="1"/>
</dbReference>
<dbReference type="InterPro" id="IPR023591">
    <property type="entry name" value="Ribosomal_uS2_flav_dom_sf"/>
</dbReference>
<evidence type="ECO:0000256" key="7">
    <source>
        <dbReference type="SAM" id="MobiDB-lite"/>
    </source>
</evidence>
<organism evidence="8 9">
    <name type="scientific">gamma proteobacterium HTCC2207</name>
    <dbReference type="NCBI Taxonomy" id="314287"/>
    <lineage>
        <taxon>Bacteria</taxon>
        <taxon>Pseudomonadati</taxon>
        <taxon>Pseudomonadota</taxon>
        <taxon>Gammaproteobacteria</taxon>
        <taxon>Cellvibrionales</taxon>
        <taxon>Porticoccaceae</taxon>
        <taxon>SAR92 clade</taxon>
    </lineage>
</organism>
<evidence type="ECO:0000256" key="3">
    <source>
        <dbReference type="ARBA" id="ARBA00023274"/>
    </source>
</evidence>
<dbReference type="InterPro" id="IPR018130">
    <property type="entry name" value="Ribosomal_uS2_CS"/>
</dbReference>
<protein>
    <recommendedName>
        <fullName evidence="4 5">Small ribosomal subunit protein uS2</fullName>
    </recommendedName>
</protein>
<dbReference type="InterPro" id="IPR005706">
    <property type="entry name" value="Ribosomal_uS2_bac/mit/plastid"/>
</dbReference>
<reference evidence="8 9" key="1">
    <citation type="submission" date="2006-03" db="EMBL/GenBank/DDBJ databases">
        <authorList>
            <person name="Giovannoni S.J."/>
            <person name="Cho J.-C."/>
            <person name="Ferriera S."/>
            <person name="Johnson J."/>
            <person name="Kravitz S."/>
            <person name="Halpern A."/>
            <person name="Remington K."/>
            <person name="Beeson K."/>
            <person name="Tran B."/>
            <person name="Rogers Y.-H."/>
            <person name="Friedman R."/>
            <person name="Venter J.C."/>
        </authorList>
    </citation>
    <scope>NUCLEOTIDE SEQUENCE [LARGE SCALE GENOMIC DNA]</scope>
    <source>
        <strain evidence="8 9">HTCC2207</strain>
    </source>
</reference>
<evidence type="ECO:0000256" key="6">
    <source>
        <dbReference type="RuleBase" id="RU003631"/>
    </source>
</evidence>
<dbReference type="GO" id="GO:0003735">
    <property type="term" value="F:structural constituent of ribosome"/>
    <property type="evidence" value="ECO:0007669"/>
    <property type="project" value="InterPro"/>
</dbReference>
<dbReference type="PRINTS" id="PR00395">
    <property type="entry name" value="RIBOSOMALS2"/>
</dbReference>
<dbReference type="SUPFAM" id="SSF52313">
    <property type="entry name" value="Ribosomal protein S2"/>
    <property type="match status" value="1"/>
</dbReference>
<dbReference type="GO" id="GO:0006412">
    <property type="term" value="P:translation"/>
    <property type="evidence" value="ECO:0007669"/>
    <property type="project" value="UniProtKB-UniRule"/>
</dbReference>
<gene>
    <name evidence="5" type="primary">rpsB</name>
    <name evidence="8" type="ORF">GB2207_01132</name>
</gene>
<dbReference type="STRING" id="314287.GB2207_01132"/>
<evidence type="ECO:0000313" key="8">
    <source>
        <dbReference type="EMBL" id="EAS47364.1"/>
    </source>
</evidence>
<dbReference type="PROSITE" id="PS00962">
    <property type="entry name" value="RIBOSOMAL_S2_1"/>
    <property type="match status" value="1"/>
</dbReference>
<evidence type="ECO:0000256" key="2">
    <source>
        <dbReference type="ARBA" id="ARBA00022980"/>
    </source>
</evidence>
<dbReference type="FunFam" id="1.10.287.610:FF:000001">
    <property type="entry name" value="30S ribosomal protein S2"/>
    <property type="match status" value="1"/>
</dbReference>
<dbReference type="HAMAP" id="MF_00291_B">
    <property type="entry name" value="Ribosomal_uS2_B"/>
    <property type="match status" value="1"/>
</dbReference>
<keyword evidence="2 5" id="KW-0689">Ribosomal protein</keyword>
<proteinExistence type="inferred from homology"/>
<dbReference type="NCBIfam" id="TIGR01011">
    <property type="entry name" value="rpsB_bact"/>
    <property type="match status" value="1"/>
</dbReference>
<name>Q1YTX3_9GAMM</name>
<dbReference type="CDD" id="cd01425">
    <property type="entry name" value="RPS2"/>
    <property type="match status" value="1"/>
</dbReference>
<dbReference type="Gene3D" id="1.10.287.610">
    <property type="entry name" value="Helix hairpin bin"/>
    <property type="match status" value="1"/>
</dbReference>
<dbReference type="PANTHER" id="PTHR12534:SF0">
    <property type="entry name" value="SMALL RIBOSOMAL SUBUNIT PROTEIN US2M"/>
    <property type="match status" value="1"/>
</dbReference>
<keyword evidence="9" id="KW-1185">Reference proteome</keyword>
<dbReference type="HOGENOM" id="CLU_040318_1_2_6"/>
<dbReference type="InterPro" id="IPR001865">
    <property type="entry name" value="Ribosomal_uS2"/>
</dbReference>
<evidence type="ECO:0000256" key="4">
    <source>
        <dbReference type="ARBA" id="ARBA00035256"/>
    </source>
</evidence>
<dbReference type="GO" id="GO:0022627">
    <property type="term" value="C:cytosolic small ribosomal subunit"/>
    <property type="evidence" value="ECO:0007669"/>
    <property type="project" value="TreeGrafter"/>
</dbReference>
<sequence>MRDMLQAGVHFGHQTRFWNPKMSKFIFGSRNKVHVINLEQTVPAFNEALEVLRKEAAKGNQILFVGTKRAAQKILKEEAERCGMPYVSHRWLGGMLTNYKTIRASIRRFRDLETQEANGTFERLTKKEVLMRTRMKEKLENSIGGIKDMNGLPDILFVIDVDHERIAINEANKLGIPVVGIVDTNSNPDGVDYVIPGNDDSIRAIKLYAASIANTVLEGKAQSAKVSSKDEFVEEAAPAAEEASEVAVEAPAAPEAPVTKEAAAE</sequence>
<evidence type="ECO:0000313" key="9">
    <source>
        <dbReference type="Proteomes" id="UP000005555"/>
    </source>
</evidence>
<keyword evidence="3 5" id="KW-0687">Ribonucleoprotein</keyword>
<dbReference type="PROSITE" id="PS00963">
    <property type="entry name" value="RIBOSOMAL_S2_2"/>
    <property type="match status" value="1"/>
</dbReference>
<feature type="compositionally biased region" description="Low complexity" evidence="7">
    <location>
        <begin position="235"/>
        <end position="265"/>
    </location>
</feature>
<feature type="region of interest" description="Disordered" evidence="7">
    <location>
        <begin position="224"/>
        <end position="265"/>
    </location>
</feature>
<evidence type="ECO:0000256" key="1">
    <source>
        <dbReference type="ARBA" id="ARBA00006242"/>
    </source>
</evidence>
<comment type="caution">
    <text evidence="8">The sequence shown here is derived from an EMBL/GenBank/DDBJ whole genome shotgun (WGS) entry which is preliminary data.</text>
</comment>
<dbReference type="EMBL" id="AAPI01000002">
    <property type="protein sequence ID" value="EAS47364.1"/>
    <property type="molecule type" value="Genomic_DNA"/>
</dbReference>
<dbReference type="Proteomes" id="UP000005555">
    <property type="component" value="Unassembled WGS sequence"/>
</dbReference>
<dbReference type="Gene3D" id="3.40.50.10490">
    <property type="entry name" value="Glucose-6-phosphate isomerase like protein, domain 1"/>
    <property type="match status" value="1"/>
</dbReference>
<dbReference type="Pfam" id="PF00318">
    <property type="entry name" value="Ribosomal_S2"/>
    <property type="match status" value="1"/>
</dbReference>
<accession>Q1YTX3</accession>
<dbReference type="eggNOG" id="COG0052">
    <property type="taxonomic scope" value="Bacteria"/>
</dbReference>
<dbReference type="AlphaFoldDB" id="Q1YTX3"/>
<evidence type="ECO:0000256" key="5">
    <source>
        <dbReference type="HAMAP-Rule" id="MF_00291"/>
    </source>
</evidence>
<comment type="similarity">
    <text evidence="1 5 6">Belongs to the universal ribosomal protein uS2 family.</text>
</comment>